<evidence type="ECO:0000259" key="5">
    <source>
        <dbReference type="Pfam" id="PF00425"/>
    </source>
</evidence>
<sequence>MTYAERSVRFEADALAVATALSAHTTQPYFLYENRGVVSWAEGEISVVEVYADRAVLLTENRRREHPVTAHPLAAAGAALADVVSSRDRTYGWITFELAGHADWTGTVPLARFVLPRKEIRFTDGVALLRAETPNEVDKLEAALAEAITSPHHLPENDRYTLDMVEHDAERYKAAVASAVRDIRDGKLDKVILSRSVPVPGDVDLPATYLAGRRGNDPARSFLVKSGDWEVAGFSPEIVTRVDTDGVVVTQPLAGTRALDGDLVMNIARREELYRDAKEVFEHAISVRLAAAELAQVCTPGTVRVEDFMSIKERGSVQHLASELAGELRAGASCWDALAALFPAVTASGIPKTQACELIRAVEPDRGLYSGAVLTVDADGTLDAALVLRSIYRQGTRTWLRAGAGIVAQSAPERELEETREKLNSVARFVVPALSPATM</sequence>
<keyword evidence="4" id="KW-0456">Lyase</keyword>
<dbReference type="Proteomes" id="UP001521150">
    <property type="component" value="Unassembled WGS sequence"/>
</dbReference>
<dbReference type="Pfam" id="PF00425">
    <property type="entry name" value="Chorismate_bind"/>
    <property type="match status" value="1"/>
</dbReference>
<dbReference type="InterPro" id="IPR005801">
    <property type="entry name" value="ADC_synthase"/>
</dbReference>
<name>A0ABS8ZIQ5_9PSEU</name>
<dbReference type="NCBIfam" id="TIGR03494">
    <property type="entry name" value="salicyl_syn"/>
    <property type="match status" value="1"/>
</dbReference>
<evidence type="ECO:0000256" key="2">
    <source>
        <dbReference type="ARBA" id="ARBA00022723"/>
    </source>
</evidence>
<feature type="domain" description="Chorismate-utilising enzyme C-terminal" evidence="5">
    <location>
        <begin position="169"/>
        <end position="422"/>
    </location>
</feature>
<evidence type="ECO:0000256" key="4">
    <source>
        <dbReference type="ARBA" id="ARBA00023239"/>
    </source>
</evidence>
<keyword evidence="7" id="KW-1185">Reference proteome</keyword>
<dbReference type="RefSeq" id="WP_233728687.1">
    <property type="nucleotide sequence ID" value="NZ_JAJVCN010000002.1"/>
</dbReference>
<dbReference type="PANTHER" id="PTHR11236">
    <property type="entry name" value="AMINOBENZOATE/ANTHRANILATE SYNTHASE"/>
    <property type="match status" value="1"/>
</dbReference>
<keyword evidence="3" id="KW-0460">Magnesium</keyword>
<evidence type="ECO:0000313" key="6">
    <source>
        <dbReference type="EMBL" id="MCE7007299.1"/>
    </source>
</evidence>
<comment type="cofactor">
    <cofactor evidence="1">
        <name>Mg(2+)</name>
        <dbReference type="ChEBI" id="CHEBI:18420"/>
    </cofactor>
</comment>
<dbReference type="Gene3D" id="3.60.120.10">
    <property type="entry name" value="Anthranilate synthase"/>
    <property type="match status" value="1"/>
</dbReference>
<organism evidence="6 7">
    <name type="scientific">Kibdelosporangium philippinense</name>
    <dbReference type="NCBI Taxonomy" id="211113"/>
    <lineage>
        <taxon>Bacteria</taxon>
        <taxon>Bacillati</taxon>
        <taxon>Actinomycetota</taxon>
        <taxon>Actinomycetes</taxon>
        <taxon>Pseudonocardiales</taxon>
        <taxon>Pseudonocardiaceae</taxon>
        <taxon>Kibdelosporangium</taxon>
    </lineage>
</organism>
<dbReference type="InterPro" id="IPR019999">
    <property type="entry name" value="Anth_synth_I-like"/>
</dbReference>
<dbReference type="InterPro" id="IPR019996">
    <property type="entry name" value="Salicylate_synthase"/>
</dbReference>
<evidence type="ECO:0000313" key="7">
    <source>
        <dbReference type="Proteomes" id="UP001521150"/>
    </source>
</evidence>
<dbReference type="SUPFAM" id="SSF56322">
    <property type="entry name" value="ADC synthase"/>
    <property type="match status" value="1"/>
</dbReference>
<evidence type="ECO:0000256" key="3">
    <source>
        <dbReference type="ARBA" id="ARBA00022842"/>
    </source>
</evidence>
<proteinExistence type="predicted"/>
<keyword evidence="2" id="KW-0479">Metal-binding</keyword>
<comment type="caution">
    <text evidence="6">The sequence shown here is derived from an EMBL/GenBank/DDBJ whole genome shotgun (WGS) entry which is preliminary data.</text>
</comment>
<dbReference type="EMBL" id="JAJVCN010000002">
    <property type="protein sequence ID" value="MCE7007299.1"/>
    <property type="molecule type" value="Genomic_DNA"/>
</dbReference>
<evidence type="ECO:0000256" key="1">
    <source>
        <dbReference type="ARBA" id="ARBA00001946"/>
    </source>
</evidence>
<accession>A0ABS8ZIQ5</accession>
<reference evidence="6 7" key="1">
    <citation type="submission" date="2021-12" db="EMBL/GenBank/DDBJ databases">
        <title>Genome sequence of Kibdelosporangium philippinense ATCC 49844.</title>
        <authorList>
            <person name="Fedorov E.A."/>
            <person name="Omeragic M."/>
            <person name="Shalygina K.F."/>
            <person name="Maclea K.S."/>
        </authorList>
    </citation>
    <scope>NUCLEOTIDE SEQUENCE [LARGE SCALE GENOMIC DNA]</scope>
    <source>
        <strain evidence="6 7">ATCC 49844</strain>
    </source>
</reference>
<protein>
    <submittedName>
        <fullName evidence="6">Salicylate synthase</fullName>
    </submittedName>
</protein>
<dbReference type="PRINTS" id="PR00095">
    <property type="entry name" value="ANTSNTHASEI"/>
</dbReference>
<gene>
    <name evidence="6" type="ORF">LWC34_31415</name>
</gene>
<dbReference type="PANTHER" id="PTHR11236:SF48">
    <property type="entry name" value="ISOCHORISMATE SYNTHASE MENF"/>
    <property type="match status" value="1"/>
</dbReference>
<dbReference type="InterPro" id="IPR015890">
    <property type="entry name" value="Chorismate_C"/>
</dbReference>